<evidence type="ECO:0000256" key="2">
    <source>
        <dbReference type="ARBA" id="ARBA00022664"/>
    </source>
</evidence>
<comment type="subcellular location">
    <subcellularLocation>
        <location evidence="1">Nucleus</location>
    </subcellularLocation>
</comment>
<dbReference type="SUPFAM" id="SSF54928">
    <property type="entry name" value="RNA-binding domain, RBD"/>
    <property type="match status" value="1"/>
</dbReference>
<dbReference type="Proteomes" id="UP001165122">
    <property type="component" value="Unassembled WGS sequence"/>
</dbReference>
<dbReference type="InterPro" id="IPR039171">
    <property type="entry name" value="Cwc2/Slt11"/>
</dbReference>
<dbReference type="PROSITE" id="PS50102">
    <property type="entry name" value="RRM"/>
    <property type="match status" value="1"/>
</dbReference>
<keyword evidence="7 10" id="KW-0694">RNA-binding</keyword>
<dbReference type="PANTHER" id="PTHR14089">
    <property type="entry name" value="PRE-MRNA-SPLICING FACTOR RBM22"/>
    <property type="match status" value="1"/>
</dbReference>
<evidence type="ECO:0000256" key="8">
    <source>
        <dbReference type="ARBA" id="ARBA00023187"/>
    </source>
</evidence>
<dbReference type="Gene3D" id="3.30.70.330">
    <property type="match status" value="1"/>
</dbReference>
<protein>
    <recommendedName>
        <fullName evidence="16">Pre-mRNA-splicing factor cwc2</fullName>
    </recommendedName>
</protein>
<evidence type="ECO:0000256" key="7">
    <source>
        <dbReference type="ARBA" id="ARBA00022884"/>
    </source>
</evidence>
<keyword evidence="3" id="KW-0479">Metal-binding</keyword>
<dbReference type="SUPFAM" id="SSF90209">
    <property type="entry name" value="Ran binding protein zinc finger-like"/>
    <property type="match status" value="1"/>
</dbReference>
<dbReference type="Gene3D" id="2.20.70.10">
    <property type="match status" value="1"/>
</dbReference>
<evidence type="ECO:0000259" key="12">
    <source>
        <dbReference type="PROSITE" id="PS50020"/>
    </source>
</evidence>
<evidence type="ECO:0000313" key="15">
    <source>
        <dbReference type="Proteomes" id="UP001165122"/>
    </source>
</evidence>
<dbReference type="GO" id="GO:0006397">
    <property type="term" value="P:mRNA processing"/>
    <property type="evidence" value="ECO:0007669"/>
    <property type="project" value="UniProtKB-KW"/>
</dbReference>
<dbReference type="GO" id="GO:0008270">
    <property type="term" value="F:zinc ion binding"/>
    <property type="evidence" value="ECO:0007669"/>
    <property type="project" value="UniProtKB-KW"/>
</dbReference>
<dbReference type="InterPro" id="IPR032297">
    <property type="entry name" value="Torus"/>
</dbReference>
<dbReference type="Pfam" id="PF00397">
    <property type="entry name" value="WW"/>
    <property type="match status" value="1"/>
</dbReference>
<dbReference type="PROSITE" id="PS50020">
    <property type="entry name" value="WW_DOMAIN_2"/>
    <property type="match status" value="1"/>
</dbReference>
<feature type="compositionally biased region" description="Basic and acidic residues" evidence="11">
    <location>
        <begin position="411"/>
        <end position="420"/>
    </location>
</feature>
<evidence type="ECO:0000256" key="4">
    <source>
        <dbReference type="ARBA" id="ARBA00022728"/>
    </source>
</evidence>
<evidence type="ECO:0000259" key="13">
    <source>
        <dbReference type="PROSITE" id="PS50102"/>
    </source>
</evidence>
<dbReference type="SMART" id="SM00547">
    <property type="entry name" value="ZnF_RBZ"/>
    <property type="match status" value="1"/>
</dbReference>
<sequence length="420" mass="46624">MSDTSSVRPVGTYGPIGASTTIYSEKWVCADCKYTNFAALKACKRCKKSAPAMAENNGDSQTQQNQLTHSWREVLDPQSQQMYYYNTATNETSWDRPECMGPAPYASGWFGRGVAGANTNKYDTDNELFLSRPARKQKDKIEAKNTSLEGNMDYNIWYGKSRGENWNEADLGQDLAPNRCVVATDAGRTKADDKDSGQKFFCIQFCRGKCARGLECTWFHRIPTIADDGMASQMHDCFGRERHKTNKEDMSGAGSFENPSRTLYIGRLRPDKWDGDKELHTALKKQFGEWGEVEHINLISRKNIAFVRYRFRSGAEFGKEAMCNQTLGQGEIINVRWAHDDPNPIAQEAIRRADADAAVAALKARGVKVQRAADEPTEEVITGVTSAYPEIINAGGEGGESEGEGEGETEPAAKRVKTDA</sequence>
<evidence type="ECO:0000256" key="5">
    <source>
        <dbReference type="ARBA" id="ARBA00022771"/>
    </source>
</evidence>
<dbReference type="SMART" id="SM00456">
    <property type="entry name" value="WW"/>
    <property type="match status" value="1"/>
</dbReference>
<keyword evidence="15" id="KW-1185">Reference proteome</keyword>
<dbReference type="GO" id="GO:0008380">
    <property type="term" value="P:RNA splicing"/>
    <property type="evidence" value="ECO:0007669"/>
    <property type="project" value="UniProtKB-KW"/>
</dbReference>
<reference evidence="15" key="1">
    <citation type="journal article" date="2023" name="Commun. Biol.">
        <title>Genome analysis of Parmales, the sister group of diatoms, reveals the evolutionary specialization of diatoms from phago-mixotrophs to photoautotrophs.</title>
        <authorList>
            <person name="Ban H."/>
            <person name="Sato S."/>
            <person name="Yoshikawa S."/>
            <person name="Yamada K."/>
            <person name="Nakamura Y."/>
            <person name="Ichinomiya M."/>
            <person name="Sato N."/>
            <person name="Blanc-Mathieu R."/>
            <person name="Endo H."/>
            <person name="Kuwata A."/>
            <person name="Ogata H."/>
        </authorList>
    </citation>
    <scope>NUCLEOTIDE SEQUENCE [LARGE SCALE GENOMIC DNA]</scope>
    <source>
        <strain evidence="15">NIES 3700</strain>
    </source>
</reference>
<keyword evidence="6" id="KW-0862">Zinc</keyword>
<dbReference type="CDD" id="cd00201">
    <property type="entry name" value="WW"/>
    <property type="match status" value="1"/>
</dbReference>
<feature type="domain" description="RRM" evidence="13">
    <location>
        <begin position="261"/>
        <end position="340"/>
    </location>
</feature>
<keyword evidence="8" id="KW-0508">mRNA splicing</keyword>
<dbReference type="SUPFAM" id="SSF51045">
    <property type="entry name" value="WW domain"/>
    <property type="match status" value="1"/>
</dbReference>
<keyword evidence="9" id="KW-0539">Nucleus</keyword>
<dbReference type="PANTHER" id="PTHR14089:SF2">
    <property type="entry name" value="PRE-MRNA-SPLICING FACTOR CWC2"/>
    <property type="match status" value="1"/>
</dbReference>
<feature type="region of interest" description="Disordered" evidence="11">
    <location>
        <begin position="391"/>
        <end position="420"/>
    </location>
</feature>
<dbReference type="GO" id="GO:0036002">
    <property type="term" value="F:pre-mRNA binding"/>
    <property type="evidence" value="ECO:0007669"/>
    <property type="project" value="TreeGrafter"/>
</dbReference>
<evidence type="ECO:0000313" key="14">
    <source>
        <dbReference type="EMBL" id="GMH69507.1"/>
    </source>
</evidence>
<keyword evidence="4" id="KW-0747">Spliceosome</keyword>
<evidence type="ECO:0000256" key="9">
    <source>
        <dbReference type="ARBA" id="ARBA00023242"/>
    </source>
</evidence>
<dbReference type="GO" id="GO:0071006">
    <property type="term" value="C:U2-type catalytic step 1 spliceosome"/>
    <property type="evidence" value="ECO:0007669"/>
    <property type="project" value="TreeGrafter"/>
</dbReference>
<dbReference type="InterPro" id="IPR036443">
    <property type="entry name" value="Znf_RanBP2_sf"/>
</dbReference>
<dbReference type="FunFam" id="3.30.70.330:FF:000502">
    <property type="entry name" value="Pre-mRNA-splicing factor cwc2, putative"/>
    <property type="match status" value="1"/>
</dbReference>
<evidence type="ECO:0008006" key="16">
    <source>
        <dbReference type="Google" id="ProtNLM"/>
    </source>
</evidence>
<dbReference type="GO" id="GO:0000974">
    <property type="term" value="C:Prp19 complex"/>
    <property type="evidence" value="ECO:0007669"/>
    <property type="project" value="TreeGrafter"/>
</dbReference>
<dbReference type="EMBL" id="BRXW01000608">
    <property type="protein sequence ID" value="GMH69507.1"/>
    <property type="molecule type" value="Genomic_DNA"/>
</dbReference>
<organism evidence="14 15">
    <name type="scientific">Triparma laevis f. longispina</name>
    <dbReference type="NCBI Taxonomy" id="1714387"/>
    <lineage>
        <taxon>Eukaryota</taxon>
        <taxon>Sar</taxon>
        <taxon>Stramenopiles</taxon>
        <taxon>Ochrophyta</taxon>
        <taxon>Bolidophyceae</taxon>
        <taxon>Parmales</taxon>
        <taxon>Triparmaceae</taxon>
        <taxon>Triparma</taxon>
    </lineage>
</organism>
<feature type="domain" description="WW" evidence="12">
    <location>
        <begin position="65"/>
        <end position="99"/>
    </location>
</feature>
<dbReference type="InterPro" id="IPR001876">
    <property type="entry name" value="Znf_RanBP2"/>
</dbReference>
<dbReference type="InterPro" id="IPR012677">
    <property type="entry name" value="Nucleotide-bd_a/b_plait_sf"/>
</dbReference>
<dbReference type="InterPro" id="IPR000504">
    <property type="entry name" value="RRM_dom"/>
</dbReference>
<dbReference type="PROSITE" id="PS01358">
    <property type="entry name" value="ZF_RANBP2_1"/>
    <property type="match status" value="1"/>
</dbReference>
<evidence type="ECO:0000256" key="11">
    <source>
        <dbReference type="SAM" id="MobiDB-lite"/>
    </source>
</evidence>
<dbReference type="GO" id="GO:0017070">
    <property type="term" value="F:U6 snRNA binding"/>
    <property type="evidence" value="ECO:0007669"/>
    <property type="project" value="TreeGrafter"/>
</dbReference>
<dbReference type="InterPro" id="IPR001202">
    <property type="entry name" value="WW_dom"/>
</dbReference>
<dbReference type="InterPro" id="IPR036020">
    <property type="entry name" value="WW_dom_sf"/>
</dbReference>
<proteinExistence type="predicted"/>
<dbReference type="Pfam" id="PF16131">
    <property type="entry name" value="Torus"/>
    <property type="match status" value="1"/>
</dbReference>
<evidence type="ECO:0000256" key="1">
    <source>
        <dbReference type="ARBA" id="ARBA00004123"/>
    </source>
</evidence>
<keyword evidence="5" id="KW-0863">Zinc-finger</keyword>
<evidence type="ECO:0000256" key="3">
    <source>
        <dbReference type="ARBA" id="ARBA00022723"/>
    </source>
</evidence>
<dbReference type="AlphaFoldDB" id="A0A9W7AC24"/>
<evidence type="ECO:0000256" key="10">
    <source>
        <dbReference type="PROSITE-ProRule" id="PRU00176"/>
    </source>
</evidence>
<comment type="caution">
    <text evidence="14">The sequence shown here is derived from an EMBL/GenBank/DDBJ whole genome shotgun (WGS) entry which is preliminary data.</text>
</comment>
<keyword evidence="2" id="KW-0507">mRNA processing</keyword>
<accession>A0A9W7AC24</accession>
<feature type="compositionally biased region" description="Acidic residues" evidence="11">
    <location>
        <begin position="399"/>
        <end position="409"/>
    </location>
</feature>
<dbReference type="OrthoDB" id="10251848at2759"/>
<evidence type="ECO:0000256" key="6">
    <source>
        <dbReference type="ARBA" id="ARBA00022833"/>
    </source>
</evidence>
<dbReference type="InterPro" id="IPR035979">
    <property type="entry name" value="RBD_domain_sf"/>
</dbReference>
<name>A0A9W7AC24_9STRA</name>
<gene>
    <name evidence="14" type="ORF">TrLO_g5566</name>
</gene>
<dbReference type="GO" id="GO:0071007">
    <property type="term" value="C:U2-type catalytic step 2 spliceosome"/>
    <property type="evidence" value="ECO:0007669"/>
    <property type="project" value="TreeGrafter"/>
</dbReference>
<dbReference type="PROSITE" id="PS01159">
    <property type="entry name" value="WW_DOMAIN_1"/>
    <property type="match status" value="1"/>
</dbReference>